<dbReference type="InParanoid" id="A0A1D2VFC9"/>
<dbReference type="Proteomes" id="UP000095038">
    <property type="component" value="Unassembled WGS sequence"/>
</dbReference>
<protein>
    <submittedName>
        <fullName evidence="1">Uncharacterized protein</fullName>
    </submittedName>
</protein>
<dbReference type="AlphaFoldDB" id="A0A1D2VFC9"/>
<name>A0A1D2VFC9_9ASCO</name>
<evidence type="ECO:0000313" key="1">
    <source>
        <dbReference type="EMBL" id="ODV60309.1"/>
    </source>
</evidence>
<evidence type="ECO:0000313" key="2">
    <source>
        <dbReference type="Proteomes" id="UP000095038"/>
    </source>
</evidence>
<sequence length="184" mass="20821">MVKTIPLKFKFLSLSDMVQNHGNTMTILTAFCLKHYCLQLKLSPKELQEKKARYLAMLQYLQIPESQNKQLIKASYTIQNQFASINEMLSNSDNRFNLSVSEVLQFQQLLLGSNNHPSQLQIGNISSILQGNKPNKSFAIVLQLSNARILKVYNAVRAPKAIYDSKANCEKHLDLAGRLQPKGL</sequence>
<gene>
    <name evidence="1" type="ORF">ASCRUDRAFT_81307</name>
</gene>
<dbReference type="RefSeq" id="XP_020046616.1">
    <property type="nucleotide sequence ID" value="XM_020194601.1"/>
</dbReference>
<accession>A0A1D2VFC9</accession>
<organism evidence="1 2">
    <name type="scientific">Ascoidea rubescens DSM 1968</name>
    <dbReference type="NCBI Taxonomy" id="1344418"/>
    <lineage>
        <taxon>Eukaryota</taxon>
        <taxon>Fungi</taxon>
        <taxon>Dikarya</taxon>
        <taxon>Ascomycota</taxon>
        <taxon>Saccharomycotina</taxon>
        <taxon>Saccharomycetes</taxon>
        <taxon>Ascoideaceae</taxon>
        <taxon>Ascoidea</taxon>
    </lineage>
</organism>
<dbReference type="GeneID" id="30968237"/>
<proteinExistence type="predicted"/>
<reference evidence="2" key="1">
    <citation type="submission" date="2016-05" db="EMBL/GenBank/DDBJ databases">
        <title>Comparative genomics of biotechnologically important yeasts.</title>
        <authorList>
            <consortium name="DOE Joint Genome Institute"/>
            <person name="Riley R."/>
            <person name="Haridas S."/>
            <person name="Wolfe K.H."/>
            <person name="Lopes M.R."/>
            <person name="Hittinger C.T."/>
            <person name="Goker M."/>
            <person name="Salamov A."/>
            <person name="Wisecaver J."/>
            <person name="Long T.M."/>
            <person name="Aerts A.L."/>
            <person name="Barry K."/>
            <person name="Choi C."/>
            <person name="Clum A."/>
            <person name="Coughlan A.Y."/>
            <person name="Deshpande S."/>
            <person name="Douglass A.P."/>
            <person name="Hanson S.J."/>
            <person name="Klenk H.-P."/>
            <person name="Labutti K."/>
            <person name="Lapidus A."/>
            <person name="Lindquist E."/>
            <person name="Lipzen A."/>
            <person name="Meier-Kolthoff J.P."/>
            <person name="Ohm R.A."/>
            <person name="Otillar R.P."/>
            <person name="Pangilinan J."/>
            <person name="Peng Y."/>
            <person name="Rokas A."/>
            <person name="Rosa C.A."/>
            <person name="Scheuner C."/>
            <person name="Sibirny A.A."/>
            <person name="Slot J.C."/>
            <person name="Stielow J.B."/>
            <person name="Sun H."/>
            <person name="Kurtzman C.P."/>
            <person name="Blackwell M."/>
            <person name="Grigoriev I.V."/>
            <person name="Jeffries T.W."/>
        </authorList>
    </citation>
    <scope>NUCLEOTIDE SEQUENCE [LARGE SCALE GENOMIC DNA]</scope>
    <source>
        <strain evidence="2">DSM 1968</strain>
    </source>
</reference>
<keyword evidence="2" id="KW-1185">Reference proteome</keyword>
<dbReference type="EMBL" id="KV454482">
    <property type="protein sequence ID" value="ODV60309.1"/>
    <property type="molecule type" value="Genomic_DNA"/>
</dbReference>